<dbReference type="Proteomes" id="UP000182089">
    <property type="component" value="Unassembled WGS sequence"/>
</dbReference>
<dbReference type="PANTHER" id="PTHR10695:SF46">
    <property type="entry name" value="BIFUNCTIONAL COENZYME A SYNTHASE-RELATED"/>
    <property type="match status" value="1"/>
</dbReference>
<dbReference type="GO" id="GO:0016301">
    <property type="term" value="F:kinase activity"/>
    <property type="evidence" value="ECO:0007669"/>
    <property type="project" value="UniProtKB-KW"/>
</dbReference>
<dbReference type="SUPFAM" id="SSF52540">
    <property type="entry name" value="P-loop containing nucleoside triphosphate hydrolases"/>
    <property type="match status" value="1"/>
</dbReference>
<evidence type="ECO:0000313" key="6">
    <source>
        <dbReference type="Proteomes" id="UP000182089"/>
    </source>
</evidence>
<evidence type="ECO:0000256" key="4">
    <source>
        <dbReference type="NCBIfam" id="TIGR00152"/>
    </source>
</evidence>
<reference evidence="5 6" key="1">
    <citation type="submission" date="2016-10" db="EMBL/GenBank/DDBJ databases">
        <authorList>
            <person name="Varghese N."/>
            <person name="Submissions S."/>
        </authorList>
    </citation>
    <scope>NUCLEOTIDE SEQUENCE [LARGE SCALE GENOMIC DNA]</scope>
    <source>
        <strain evidence="5 6">WC1T17</strain>
    </source>
</reference>
<keyword evidence="3" id="KW-0808">Transferase</keyword>
<accession>A0ABY1A9P0</accession>
<dbReference type="CDD" id="cd02022">
    <property type="entry name" value="DPCK"/>
    <property type="match status" value="1"/>
</dbReference>
<keyword evidence="3" id="KW-0963">Cytoplasm</keyword>
<organism evidence="5 6">
    <name type="scientific">Ligilactobacillus ruminis</name>
    <dbReference type="NCBI Taxonomy" id="1623"/>
    <lineage>
        <taxon>Bacteria</taxon>
        <taxon>Bacillati</taxon>
        <taxon>Bacillota</taxon>
        <taxon>Bacilli</taxon>
        <taxon>Lactobacillales</taxon>
        <taxon>Lactobacillaceae</taxon>
        <taxon>Ligilactobacillus</taxon>
    </lineage>
</organism>
<comment type="similarity">
    <text evidence="3">Belongs to the CoaE family.</text>
</comment>
<gene>
    <name evidence="3" type="primary">coaE</name>
    <name evidence="5" type="ORF">SAMN05216431_102114</name>
</gene>
<dbReference type="PANTHER" id="PTHR10695">
    <property type="entry name" value="DEPHOSPHO-COA KINASE-RELATED"/>
    <property type="match status" value="1"/>
</dbReference>
<dbReference type="EC" id="2.7.1.24" evidence="3 4"/>
<comment type="caution">
    <text evidence="5">The sequence shown here is derived from an EMBL/GenBank/DDBJ whole genome shotgun (WGS) entry which is preliminary data.</text>
</comment>
<dbReference type="NCBIfam" id="TIGR00152">
    <property type="entry name" value="dephospho-CoA kinase"/>
    <property type="match status" value="1"/>
</dbReference>
<dbReference type="PROSITE" id="PS51219">
    <property type="entry name" value="DPCK"/>
    <property type="match status" value="1"/>
</dbReference>
<evidence type="ECO:0000256" key="3">
    <source>
        <dbReference type="HAMAP-Rule" id="MF_00376"/>
    </source>
</evidence>
<comment type="function">
    <text evidence="3">Catalyzes the phosphorylation of the 3'-hydroxyl group of dephosphocoenzyme A to form coenzyme A.</text>
</comment>
<dbReference type="HAMAP" id="MF_00376">
    <property type="entry name" value="Dephospho_CoA_kinase"/>
    <property type="match status" value="1"/>
</dbReference>
<feature type="binding site" evidence="3">
    <location>
        <begin position="12"/>
        <end position="17"/>
    </location>
    <ligand>
        <name>ATP</name>
        <dbReference type="ChEBI" id="CHEBI:30616"/>
    </ligand>
</feature>
<evidence type="ECO:0000256" key="2">
    <source>
        <dbReference type="ARBA" id="ARBA00022840"/>
    </source>
</evidence>
<keyword evidence="2 3" id="KW-0067">ATP-binding</keyword>
<dbReference type="Pfam" id="PF01121">
    <property type="entry name" value="CoaE"/>
    <property type="match status" value="1"/>
</dbReference>
<keyword evidence="3 5" id="KW-0418">Kinase</keyword>
<comment type="pathway">
    <text evidence="3">Cofactor biosynthesis; coenzyme A biosynthesis; CoA from (R)-pantothenate: step 5/5.</text>
</comment>
<keyword evidence="3" id="KW-0173">Coenzyme A biosynthesis</keyword>
<comment type="subcellular location">
    <subcellularLocation>
        <location evidence="3">Cytoplasm</location>
    </subcellularLocation>
</comment>
<evidence type="ECO:0000256" key="1">
    <source>
        <dbReference type="ARBA" id="ARBA00022741"/>
    </source>
</evidence>
<dbReference type="InterPro" id="IPR001977">
    <property type="entry name" value="Depp_CoAkinase"/>
</dbReference>
<name>A0ABY1A9P0_9LACO</name>
<dbReference type="InterPro" id="IPR027417">
    <property type="entry name" value="P-loop_NTPase"/>
</dbReference>
<proteinExistence type="inferred from homology"/>
<protein>
    <recommendedName>
        <fullName evidence="3 4">Dephospho-CoA kinase</fullName>
        <ecNumber evidence="3 4">2.7.1.24</ecNumber>
    </recommendedName>
    <alternativeName>
        <fullName evidence="3">Dephosphocoenzyme A kinase</fullName>
    </alternativeName>
</protein>
<sequence length="197" mass="21902">MSFVLGLTGGTGSGKTTIANYLKTLGAEIIDADQVAREVVLPNTVGLRRLSQNFGTDILKADGSLDRKKLGKMVFSDENKLTLLNQIMQPLILQNILEHLVQAKAAKLVVLDAPLLLEQHYQKYCDAVMVVQTSPQVQLKRIMARDHLTLNDAQKRIASQMAPDKRVELADVVIDSSKTVEETRKQVLKWLKISKIL</sequence>
<keyword evidence="1 3" id="KW-0547">Nucleotide-binding</keyword>
<comment type="catalytic activity">
    <reaction evidence="3">
        <text>3'-dephospho-CoA + ATP = ADP + CoA + H(+)</text>
        <dbReference type="Rhea" id="RHEA:18245"/>
        <dbReference type="ChEBI" id="CHEBI:15378"/>
        <dbReference type="ChEBI" id="CHEBI:30616"/>
        <dbReference type="ChEBI" id="CHEBI:57287"/>
        <dbReference type="ChEBI" id="CHEBI:57328"/>
        <dbReference type="ChEBI" id="CHEBI:456216"/>
        <dbReference type="EC" id="2.7.1.24"/>
    </reaction>
</comment>
<evidence type="ECO:0000313" key="5">
    <source>
        <dbReference type="EMBL" id="SEM40911.1"/>
    </source>
</evidence>
<dbReference type="Gene3D" id="3.40.50.300">
    <property type="entry name" value="P-loop containing nucleotide triphosphate hydrolases"/>
    <property type="match status" value="1"/>
</dbReference>
<dbReference type="EMBL" id="FOCC01000002">
    <property type="protein sequence ID" value="SEM40911.1"/>
    <property type="molecule type" value="Genomic_DNA"/>
</dbReference>